<feature type="transmembrane region" description="Helical" evidence="1">
    <location>
        <begin position="20"/>
        <end position="45"/>
    </location>
</feature>
<dbReference type="OrthoDB" id="9784844at2"/>
<dbReference type="Proteomes" id="UP000050949">
    <property type="component" value="Unassembled WGS sequence"/>
</dbReference>
<dbReference type="eggNOG" id="COG5523">
    <property type="taxonomic scope" value="Bacteria"/>
</dbReference>
<accession>A0A0R1X1K5</accession>
<feature type="transmembrane region" description="Helical" evidence="1">
    <location>
        <begin position="150"/>
        <end position="173"/>
    </location>
</feature>
<dbReference type="EMBL" id="AZFW01000151">
    <property type="protein sequence ID" value="KRM23597.1"/>
    <property type="molecule type" value="Genomic_DNA"/>
</dbReference>
<dbReference type="Pfam" id="PF06161">
    <property type="entry name" value="DUF975"/>
    <property type="match status" value="1"/>
</dbReference>
<organism evidence="2 3">
    <name type="scientific">Schleiferilactobacillus harbinensis DSM 16991</name>
    <dbReference type="NCBI Taxonomy" id="1122147"/>
    <lineage>
        <taxon>Bacteria</taxon>
        <taxon>Bacillati</taxon>
        <taxon>Bacillota</taxon>
        <taxon>Bacilli</taxon>
        <taxon>Lactobacillales</taxon>
        <taxon>Lactobacillaceae</taxon>
        <taxon>Schleiferilactobacillus</taxon>
    </lineage>
</organism>
<dbReference type="PANTHER" id="PTHR40076:SF1">
    <property type="entry name" value="MEMBRANE PROTEIN"/>
    <property type="match status" value="1"/>
</dbReference>
<sequence length="251" mass="28594">MHIDRSEIKGIAKRKLRHHVGQGFMIGLLPLIILGVMIFLAVLSWQQATHQIMHVDTLANRLLWPTSVHLGNTLAEMLLSLAADIVTASTSLGYLYWLRQKEPITQPFRLGLLGFSPRYFPLFILTYMTLSVINYFPLGLLPTAKGWFAALYLVLAVVIIIVGLGLSQVYYVAMDLRDSGHGNILAVLRISWQLMSGFKWQYFVLQLSFIGWNLLGALLLPQIWIVSYQQLTYAAFYEKLRDYKPELLPAR</sequence>
<evidence type="ECO:0000313" key="2">
    <source>
        <dbReference type="EMBL" id="KRM23597.1"/>
    </source>
</evidence>
<dbReference type="AlphaFoldDB" id="A0A0R1X1K5"/>
<dbReference type="PATRIC" id="fig|1122147.4.peg.1671"/>
<evidence type="ECO:0000256" key="1">
    <source>
        <dbReference type="SAM" id="Phobius"/>
    </source>
</evidence>
<keyword evidence="1" id="KW-0472">Membrane</keyword>
<feature type="transmembrane region" description="Helical" evidence="1">
    <location>
        <begin position="77"/>
        <end position="98"/>
    </location>
</feature>
<reference evidence="2 3" key="1">
    <citation type="journal article" date="2015" name="Genome Announc.">
        <title>Expanding the biotechnology potential of lactobacilli through comparative genomics of 213 strains and associated genera.</title>
        <authorList>
            <person name="Sun Z."/>
            <person name="Harris H.M."/>
            <person name="McCann A."/>
            <person name="Guo C."/>
            <person name="Argimon S."/>
            <person name="Zhang W."/>
            <person name="Yang X."/>
            <person name="Jeffery I.B."/>
            <person name="Cooney J.C."/>
            <person name="Kagawa T.F."/>
            <person name="Liu W."/>
            <person name="Song Y."/>
            <person name="Salvetti E."/>
            <person name="Wrobel A."/>
            <person name="Rasinkangas P."/>
            <person name="Parkhill J."/>
            <person name="Rea M.C."/>
            <person name="O'Sullivan O."/>
            <person name="Ritari J."/>
            <person name="Douillard F.P."/>
            <person name="Paul Ross R."/>
            <person name="Yang R."/>
            <person name="Briner A.E."/>
            <person name="Felis G.E."/>
            <person name="de Vos W.M."/>
            <person name="Barrangou R."/>
            <person name="Klaenhammer T.R."/>
            <person name="Caufield P.W."/>
            <person name="Cui Y."/>
            <person name="Zhang H."/>
            <person name="O'Toole P.W."/>
        </authorList>
    </citation>
    <scope>NUCLEOTIDE SEQUENCE [LARGE SCALE GENOMIC DNA]</scope>
    <source>
        <strain evidence="2 3">DSM 16991</strain>
    </source>
</reference>
<keyword evidence="1" id="KW-0812">Transmembrane</keyword>
<evidence type="ECO:0008006" key="4">
    <source>
        <dbReference type="Google" id="ProtNLM"/>
    </source>
</evidence>
<proteinExistence type="predicted"/>
<feature type="transmembrane region" description="Helical" evidence="1">
    <location>
        <begin position="202"/>
        <end position="225"/>
    </location>
</feature>
<name>A0A0R1X1K5_9LACO</name>
<dbReference type="InterPro" id="IPR010380">
    <property type="entry name" value="DUF975"/>
</dbReference>
<keyword evidence="1" id="KW-1133">Transmembrane helix</keyword>
<feature type="transmembrane region" description="Helical" evidence="1">
    <location>
        <begin position="119"/>
        <end position="138"/>
    </location>
</feature>
<comment type="caution">
    <text evidence="2">The sequence shown here is derived from an EMBL/GenBank/DDBJ whole genome shotgun (WGS) entry which is preliminary data.</text>
</comment>
<gene>
    <name evidence="2" type="ORF">FC91_GL001611</name>
</gene>
<dbReference type="PANTHER" id="PTHR40076">
    <property type="entry name" value="MEMBRANE PROTEIN-RELATED"/>
    <property type="match status" value="1"/>
</dbReference>
<dbReference type="RefSeq" id="WP_027829394.1">
    <property type="nucleotide sequence ID" value="NZ_AUEH01000057.1"/>
</dbReference>
<protein>
    <recommendedName>
        <fullName evidence="4">Integral membrane protein</fullName>
    </recommendedName>
</protein>
<evidence type="ECO:0000313" key="3">
    <source>
        <dbReference type="Proteomes" id="UP000050949"/>
    </source>
</evidence>